<comment type="caution">
    <text evidence="8">The sequence shown here is derived from an EMBL/GenBank/DDBJ whole genome shotgun (WGS) entry which is preliminary data.</text>
</comment>
<name>A0A556MVQ4_9SPHI</name>
<evidence type="ECO:0000256" key="4">
    <source>
        <dbReference type="ARBA" id="ARBA00023136"/>
    </source>
</evidence>
<dbReference type="PANTHER" id="PTHR36985:SF1">
    <property type="entry name" value="TRANSLOCATION AND ASSEMBLY MODULE SUBUNIT TAMB"/>
    <property type="match status" value="1"/>
</dbReference>
<evidence type="ECO:0000256" key="5">
    <source>
        <dbReference type="SAM" id="MobiDB-lite"/>
    </source>
</evidence>
<evidence type="ECO:0000256" key="1">
    <source>
        <dbReference type="ARBA" id="ARBA00004167"/>
    </source>
</evidence>
<evidence type="ECO:0000259" key="7">
    <source>
        <dbReference type="Pfam" id="PF04357"/>
    </source>
</evidence>
<evidence type="ECO:0000313" key="9">
    <source>
        <dbReference type="Proteomes" id="UP000318733"/>
    </source>
</evidence>
<feature type="compositionally biased region" description="Low complexity" evidence="5">
    <location>
        <begin position="1499"/>
        <end position="1512"/>
    </location>
</feature>
<evidence type="ECO:0000256" key="6">
    <source>
        <dbReference type="SAM" id="Phobius"/>
    </source>
</evidence>
<feature type="region of interest" description="Disordered" evidence="5">
    <location>
        <begin position="1479"/>
        <end position="1519"/>
    </location>
</feature>
<dbReference type="PANTHER" id="PTHR36985">
    <property type="entry name" value="TRANSLOCATION AND ASSEMBLY MODULE SUBUNIT TAMB"/>
    <property type="match status" value="1"/>
</dbReference>
<sequence length="1519" mass="168591">MNSELKNKVIKKALKIALSIVLFLLLTVSILVLLFQYKPVQTWAAKKATKYLSQKLGTEVNVKSLYIKPFSSVVLEDFYVLDKQKDTLVRTPKLTVELNGFSLFSSIKAHKIDFQLIQLDNGSVYLKKQKDSTSNLTFILDSLKSKDTTKKAPGKPWTTIFEKVVINNFHFRYKNMLSNEVVNGINFDDLDVHNFGVVVNNMDITHHLFKGDVHHLTLKEKGGFYLKNFTALTTVDSNRILAKHLLIQTPRSLLKNYLDMKFKSFDDFSEFTSKVYMDGNFRSSHISSTDIAFFTSGLEKVNFELGVDGRIQGIVNNLKAKELTVTAGQATFIKGDFNLKGLPDWDHTFLDLKFDQIATNKKDLDYLYGHFTGDPKAVAPDILGKFGNINFNGKFAGSQNDFAVTGTFKTQLGRFDPDFKLKINKAGTPIYAGTVSALNFDLGGLLGEKTIGRTSFKANVKGSGDALKNMDENVSANISYFNFKNYNYQNIAVNGTYIGKKIDAKLTINDKNIKFDGNGSLDLNPALPVYNIAANVQDANLHVLKLTGDTITISAQLKTKFSGDDLKNFEGHVMLSPIRIIDPRNNYLLDSVYFSATGKGDSRLIALRSDALDGSIKGSYDLATLPSYFKTIAKKYIPSLQTDITPPKPQNFELKLQIKNLDPLTAIFLPDLKIPDQGTFNGNFNSVNKTATVNGYIKTFIYKKIVFHDFILDESTSDDNLGINLSLKQIDLAKDLFIKNVDITNFINKDSLKFNIKLADKDATNQLDLYGLVEFGRDTTAKLKLLPSDIIIEHQTWRLQEQVRIRLLDGKTQISGFELSNGEQQARIDGFISDNPADKLKLSFIKFRMMTFNELSKSAGIALNGTMNGDIMFSSILKSPGVDAHVNIDSFKMNQTLVGNIKVVSNLDNERSRANVNVNILNRGLETLNIGGAYYLGKGTEDKLDFDVKMNQTEAIIFEPFIKDLVSNLKGTLSTDLKLTGSLTKPELNGDITLANTGLTVNYLKTAYTVNDKLSVKNSVIHIDNMVLKDIYKGQGIVNGEVDLNNFSNPTLNVELKANNLMALNTTFKDNHLYFGTAFGTGSFKFNGPIDNMNINITASTQAGTVFNIPLNTSSTVSDYDFIKFVSHNDTTTVKADKSKAFNGVTLNFDLTVDEKTVVKITTDYGVLQGSGQSKNLSLRINSLGDFDMFGEFTITSGKFDFTAKNFISKNFTVNQGGTIRWTGNPSNAEINLRATYEVRAEVKPLYDAAGFPSPKGSNTELVQAELLITNSLIHPDISFDFNFPTDPSIKDDLATYLADNNNRNRQALSVIVTRSFASGAGSNNLTNQVVGTASNAVSEFAFNKLNSLIAQSNVIKNLDLNIRSFNDASASLKFFKERLILNGSLFNTTGSSTLFDNSTTLLNSNFASLTKDFEASYLIRSDGTLTARYSYRALNNTLTTIDQYSVQYVNGIGLVYQRDFDTFGEFVRNFFRRRRSNTTKPVNPLPTPITTPISNGIPTAPNTTPVVPVQPAKKDDED</sequence>
<comment type="subcellular location">
    <subcellularLocation>
        <location evidence="1">Membrane</location>
        <topology evidence="1">Single-pass membrane protein</topology>
    </subcellularLocation>
</comment>
<dbReference type="RefSeq" id="WP_144247573.1">
    <property type="nucleotide sequence ID" value="NZ_VLPK01000001.1"/>
</dbReference>
<organism evidence="8 9">
    <name type="scientific">Mucilaginibacter corticis</name>
    <dbReference type="NCBI Taxonomy" id="2597670"/>
    <lineage>
        <taxon>Bacteria</taxon>
        <taxon>Pseudomonadati</taxon>
        <taxon>Bacteroidota</taxon>
        <taxon>Sphingobacteriia</taxon>
        <taxon>Sphingobacteriales</taxon>
        <taxon>Sphingobacteriaceae</taxon>
        <taxon>Mucilaginibacter</taxon>
    </lineage>
</organism>
<feature type="domain" description="Translocation and assembly module TamB C-terminal" evidence="7">
    <location>
        <begin position="1031"/>
        <end position="1461"/>
    </location>
</feature>
<evidence type="ECO:0000256" key="3">
    <source>
        <dbReference type="ARBA" id="ARBA00022989"/>
    </source>
</evidence>
<protein>
    <submittedName>
        <fullName evidence="8">Translocation/assembly module TamB</fullName>
    </submittedName>
</protein>
<keyword evidence="4 6" id="KW-0472">Membrane</keyword>
<dbReference type="GO" id="GO:0005886">
    <property type="term" value="C:plasma membrane"/>
    <property type="evidence" value="ECO:0007669"/>
    <property type="project" value="InterPro"/>
</dbReference>
<proteinExistence type="predicted"/>
<dbReference type="GO" id="GO:0009306">
    <property type="term" value="P:protein secretion"/>
    <property type="evidence" value="ECO:0007669"/>
    <property type="project" value="InterPro"/>
</dbReference>
<dbReference type="EMBL" id="VLPK01000001">
    <property type="protein sequence ID" value="TSJ44010.1"/>
    <property type="molecule type" value="Genomic_DNA"/>
</dbReference>
<keyword evidence="3 6" id="KW-1133">Transmembrane helix</keyword>
<dbReference type="Proteomes" id="UP000318733">
    <property type="component" value="Unassembled WGS sequence"/>
</dbReference>
<accession>A0A556MVQ4</accession>
<reference evidence="8 9" key="1">
    <citation type="submission" date="2019-07" db="EMBL/GenBank/DDBJ databases">
        <authorList>
            <person name="Huq M.A."/>
        </authorList>
    </citation>
    <scope>NUCLEOTIDE SEQUENCE [LARGE SCALE GENOMIC DNA]</scope>
    <source>
        <strain evidence="8 9">MAH-19</strain>
    </source>
</reference>
<dbReference type="OrthoDB" id="680700at2"/>
<feature type="transmembrane region" description="Helical" evidence="6">
    <location>
        <begin position="16"/>
        <end position="37"/>
    </location>
</feature>
<gene>
    <name evidence="8" type="ORF">FO440_07495</name>
</gene>
<keyword evidence="2 6" id="KW-0812">Transmembrane</keyword>
<evidence type="ECO:0000256" key="2">
    <source>
        <dbReference type="ARBA" id="ARBA00022692"/>
    </source>
</evidence>
<dbReference type="InterPro" id="IPR007452">
    <property type="entry name" value="TamB_C"/>
</dbReference>
<keyword evidence="9" id="KW-1185">Reference proteome</keyword>
<dbReference type="Pfam" id="PF04357">
    <property type="entry name" value="TamB"/>
    <property type="match status" value="1"/>
</dbReference>
<evidence type="ECO:0000313" key="8">
    <source>
        <dbReference type="EMBL" id="TSJ44010.1"/>
    </source>
</evidence>